<dbReference type="CDD" id="cd19590">
    <property type="entry name" value="serpin_thermopin-like"/>
    <property type="match status" value="1"/>
</dbReference>
<comment type="caution">
    <text evidence="3">The sequence shown here is derived from an EMBL/GenBank/DDBJ whole genome shotgun (WGS) entry which is preliminary data.</text>
</comment>
<name>A0A2N3HV24_9BACT</name>
<organism evidence="3 4">
    <name type="scientific">Labilibaculum manganireducens</name>
    <dbReference type="NCBI Taxonomy" id="1940525"/>
    <lineage>
        <taxon>Bacteria</taxon>
        <taxon>Pseudomonadati</taxon>
        <taxon>Bacteroidota</taxon>
        <taxon>Bacteroidia</taxon>
        <taxon>Marinilabiliales</taxon>
        <taxon>Marinifilaceae</taxon>
        <taxon>Labilibaculum</taxon>
    </lineage>
</organism>
<dbReference type="Gene3D" id="2.30.39.10">
    <property type="entry name" value="Alpha-1-antitrypsin, domain 1"/>
    <property type="match status" value="1"/>
</dbReference>
<dbReference type="RefSeq" id="WP_101311343.1">
    <property type="nucleotide sequence ID" value="NZ_MVDE01000040.1"/>
</dbReference>
<gene>
    <name evidence="3" type="ORF">BZG01_18520</name>
</gene>
<dbReference type="Gene3D" id="3.30.497.10">
    <property type="entry name" value="Antithrombin, subunit I, domain 2"/>
    <property type="match status" value="1"/>
</dbReference>
<evidence type="ECO:0000259" key="2">
    <source>
        <dbReference type="SMART" id="SM00093"/>
    </source>
</evidence>
<dbReference type="InterPro" id="IPR000215">
    <property type="entry name" value="Serpin_fam"/>
</dbReference>
<dbReference type="SMART" id="SM00093">
    <property type="entry name" value="SERPIN"/>
    <property type="match status" value="1"/>
</dbReference>
<dbReference type="InterPro" id="IPR042178">
    <property type="entry name" value="Serpin_sf_1"/>
</dbReference>
<sequence>MRHYTFLIILLLTTFSTYSQVDRLTKSLNAYSFDLYGQIKADNENLFVSPLSTYYALLVAYEGAKHETKAEFEKVLHIDNSESLTNFKNFSENLISWKDSSNYLNISNAIWIQKDFSVIEDYKNQIIEKYSSDLKTVDFKQKISASNEINNWVTNKTNGLIKDICPKDINTDTRLIILNTICFIGKWGDEFNKGLTNSDYFYSINKEKSDVDFMNKTEYLQYYENKYFQFISKPYEGNDKSFCILLPKSRYGLIDIENIFTNSTLDTIMHNTDYLDVKLSIPKFKLETTYSLKEPLIKLGLEKAFTRYADFSGITSEVPLLINKVNHKAYIEINEEKTEAGAATIVEMMDGSTGVPMPKPKIFKADHPFTFMIIDNKTKGIIFIGRYVQAEEPFIAEEYK</sequence>
<dbReference type="InterPro" id="IPR042185">
    <property type="entry name" value="Serpin_sf_2"/>
</dbReference>
<dbReference type="SUPFAM" id="SSF56574">
    <property type="entry name" value="Serpins"/>
    <property type="match status" value="1"/>
</dbReference>
<evidence type="ECO:0000313" key="4">
    <source>
        <dbReference type="Proteomes" id="UP000233618"/>
    </source>
</evidence>
<keyword evidence="4" id="KW-1185">Reference proteome</keyword>
<feature type="domain" description="Serpin" evidence="2">
    <location>
        <begin position="33"/>
        <end position="390"/>
    </location>
</feature>
<dbReference type="GO" id="GO:0005615">
    <property type="term" value="C:extracellular space"/>
    <property type="evidence" value="ECO:0007669"/>
    <property type="project" value="InterPro"/>
</dbReference>
<dbReference type="Proteomes" id="UP000233618">
    <property type="component" value="Unassembled WGS sequence"/>
</dbReference>
<dbReference type="EMBL" id="MVDE01000040">
    <property type="protein sequence ID" value="PKQ61926.1"/>
    <property type="molecule type" value="Genomic_DNA"/>
</dbReference>
<dbReference type="GO" id="GO:0004867">
    <property type="term" value="F:serine-type endopeptidase inhibitor activity"/>
    <property type="evidence" value="ECO:0007669"/>
    <property type="project" value="InterPro"/>
</dbReference>
<evidence type="ECO:0000313" key="3">
    <source>
        <dbReference type="EMBL" id="PKQ61926.1"/>
    </source>
</evidence>
<dbReference type="InterPro" id="IPR036186">
    <property type="entry name" value="Serpin_sf"/>
</dbReference>
<dbReference type="InterPro" id="IPR023796">
    <property type="entry name" value="Serpin_dom"/>
</dbReference>
<dbReference type="AlphaFoldDB" id="A0A2N3HV24"/>
<proteinExistence type="inferred from homology"/>
<accession>A0A2N3HV24</accession>
<comment type="similarity">
    <text evidence="1">Belongs to the serpin family.</text>
</comment>
<evidence type="ECO:0000256" key="1">
    <source>
        <dbReference type="RuleBase" id="RU000411"/>
    </source>
</evidence>
<dbReference type="Pfam" id="PF00079">
    <property type="entry name" value="Serpin"/>
    <property type="match status" value="1"/>
</dbReference>
<reference evidence="3 4" key="1">
    <citation type="journal article" date="2017" name="Front. Microbiol.">
        <title>Labilibaculum manganireducens gen. nov., sp. nov. and Labilibaculum filiforme sp. nov., Novel Bacteroidetes Isolated from Subsurface Sediments of the Baltic Sea.</title>
        <authorList>
            <person name="Vandieken V."/>
            <person name="Marshall I.P."/>
            <person name="Niemann H."/>
            <person name="Engelen B."/>
            <person name="Cypionka H."/>
        </authorList>
    </citation>
    <scope>NUCLEOTIDE SEQUENCE [LARGE SCALE GENOMIC DNA]</scope>
    <source>
        <strain evidence="3 4">59.10-2M</strain>
    </source>
</reference>
<dbReference type="PANTHER" id="PTHR11461:SF211">
    <property type="entry name" value="GH10112P-RELATED"/>
    <property type="match status" value="1"/>
</dbReference>
<dbReference type="PANTHER" id="PTHR11461">
    <property type="entry name" value="SERINE PROTEASE INHIBITOR, SERPIN"/>
    <property type="match status" value="1"/>
</dbReference>
<protein>
    <recommendedName>
        <fullName evidence="2">Serpin domain-containing protein</fullName>
    </recommendedName>
</protein>